<feature type="transmembrane region" description="Helical" evidence="2">
    <location>
        <begin position="434"/>
        <end position="453"/>
    </location>
</feature>
<feature type="transmembrane region" description="Helical" evidence="2">
    <location>
        <begin position="174"/>
        <end position="196"/>
    </location>
</feature>
<keyword evidence="2" id="KW-0472">Membrane</keyword>
<feature type="transmembrane region" description="Helical" evidence="2">
    <location>
        <begin position="489"/>
        <end position="504"/>
    </location>
</feature>
<proteinExistence type="predicted"/>
<organism evidence="3 4">
    <name type="scientific">Piscinibacter koreensis</name>
    <dbReference type="NCBI Taxonomy" id="2742824"/>
    <lineage>
        <taxon>Bacteria</taxon>
        <taxon>Pseudomonadati</taxon>
        <taxon>Pseudomonadota</taxon>
        <taxon>Betaproteobacteria</taxon>
        <taxon>Burkholderiales</taxon>
        <taxon>Sphaerotilaceae</taxon>
        <taxon>Piscinibacter</taxon>
    </lineage>
</organism>
<feature type="transmembrane region" description="Helical" evidence="2">
    <location>
        <begin position="542"/>
        <end position="561"/>
    </location>
</feature>
<feature type="transmembrane region" description="Helical" evidence="2">
    <location>
        <begin position="638"/>
        <end position="659"/>
    </location>
</feature>
<evidence type="ECO:0000313" key="4">
    <source>
        <dbReference type="Proteomes" id="UP000529637"/>
    </source>
</evidence>
<evidence type="ECO:0000256" key="2">
    <source>
        <dbReference type="SAM" id="Phobius"/>
    </source>
</evidence>
<feature type="transmembrane region" description="Helical" evidence="2">
    <location>
        <begin position="793"/>
        <end position="812"/>
    </location>
</feature>
<dbReference type="InterPro" id="IPR019286">
    <property type="entry name" value="DUF2339_TM"/>
</dbReference>
<dbReference type="Proteomes" id="UP000529637">
    <property type="component" value="Unassembled WGS sequence"/>
</dbReference>
<feature type="region of interest" description="Disordered" evidence="1">
    <location>
        <begin position="115"/>
        <end position="134"/>
    </location>
</feature>
<gene>
    <name evidence="3" type="ORF">HQN59_02350</name>
</gene>
<evidence type="ECO:0000313" key="3">
    <source>
        <dbReference type="EMBL" id="NUZ04592.1"/>
    </source>
</evidence>
<feature type="transmembrane region" description="Helical" evidence="2">
    <location>
        <begin position="581"/>
        <end position="601"/>
    </location>
</feature>
<keyword evidence="4" id="KW-1185">Reference proteome</keyword>
<feature type="transmembrane region" description="Helical" evidence="2">
    <location>
        <begin position="692"/>
        <end position="711"/>
    </location>
</feature>
<feature type="transmembrane region" description="Helical" evidence="2">
    <location>
        <begin position="368"/>
        <end position="386"/>
    </location>
</feature>
<feature type="transmembrane region" description="Helical" evidence="2">
    <location>
        <begin position="894"/>
        <end position="911"/>
    </location>
</feature>
<protein>
    <submittedName>
        <fullName evidence="3">DUF2339 domain-containing protein</fullName>
    </submittedName>
</protein>
<feature type="transmembrane region" description="Helical" evidence="2">
    <location>
        <begin position="6"/>
        <end position="34"/>
    </location>
</feature>
<accession>A0A7Y6TV60</accession>
<dbReference type="RefSeq" id="WP_176065662.1">
    <property type="nucleotide sequence ID" value="NZ_JABWMJ010000001.1"/>
</dbReference>
<dbReference type="EMBL" id="JABWMJ010000001">
    <property type="protein sequence ID" value="NUZ04592.1"/>
    <property type="molecule type" value="Genomic_DNA"/>
</dbReference>
<dbReference type="Pfam" id="PF10101">
    <property type="entry name" value="DUF2339"/>
    <property type="match status" value="1"/>
</dbReference>
<reference evidence="3 4" key="1">
    <citation type="submission" date="2020-06" db="EMBL/GenBank/DDBJ databases">
        <title>Schlegella sp. ID0723 isolated from air conditioner.</title>
        <authorList>
            <person name="Kim D.Y."/>
            <person name="Kim D.-U."/>
        </authorList>
    </citation>
    <scope>NUCLEOTIDE SEQUENCE [LARGE SCALE GENOMIC DNA]</scope>
    <source>
        <strain evidence="3 4">ID0723</strain>
    </source>
</reference>
<feature type="transmembrane region" description="Helical" evidence="2">
    <location>
        <begin position="313"/>
        <end position="332"/>
    </location>
</feature>
<feature type="transmembrane region" description="Helical" evidence="2">
    <location>
        <begin position="865"/>
        <end position="887"/>
    </location>
</feature>
<feature type="transmembrane region" description="Helical" evidence="2">
    <location>
        <begin position="236"/>
        <end position="256"/>
    </location>
</feature>
<sequence length="952" mass="98895">MAIIVAVIVGAVIGGFTGEFFGMWVGAALAWLGVRSRSQQRELLALRQALATIEAELRAFAATRAAAPAGLADAVEPAPGDGAPLATAAPAAMPTEFGNAAPTLAPATPAAMPRAEAASALRDGTSDANGPADAAAALPASPALAAGAAAPEAGPAAPIRTAPRRDWLAPVRDWLFGGNTIVKAGVAILFIGLAFLAKYASENVRVPIELRLALIGGVAVALLVVGWRLRARRPAYAHVLQGGAIAVLYLTLFVAFKFYAVLAVAPVFALMVAVAVLAAALAVLQDARSLAVIGAIGGFAAPLLVSTGSGNHVALFSYYLVLDLGIAAVAWYRTWRVLNVVGFVGTFVVATAWGVLAYDPARYASSQAFLIAFFVLFLAILLMPARRLVGAVTAEAEGVAAAPRSDAWVNGSLLFGLPTIVFALQVGLVRHMEYGAAISALVLAAVYVGLASWMRRHPRLGLTFDASLAIGTVFLTLVIPFALDARSTAGAWSLEGAALVWLGLRQRRVLPRVFGYVLLLISGLAMLHGHDRYGAAERVLNAYLFNGLLAAAACLAAAHFVRRFADRVASRHGEASAEPLLIGLATLWLVATALTQIADLVPARLRLAALLASASAVALLYTALRVRLAWPLIGWPTLAHAPLMLLALAVGTVVVESPLARGGWWAWPLAALAHLGLLRLVVPAWPQVVRRAVHAAGAVALAGFGALQGRAWSAALDADLASAWPWLGWFVVPAALLLWLPRPGAARLWPVRAEPVAYARSAAGVIAGALLLWSLVGNVASDGSAPPLPYVPLLNPLDIGVGIALAAIALWLRSAASGLPAARALRVTVLLVGVATFVWLNAMLLRTFHHVGGVPYRLDAWVDSLAVQTGLTLLWAATALALMWTAARRALRPAWVAGAALLGVVVLKLLIVDLSGSGTVMRIVSFIGVGVLMLVIGYVAPLPSKGAADAAR</sequence>
<dbReference type="PANTHER" id="PTHR38434:SF1">
    <property type="entry name" value="BLL2549 PROTEIN"/>
    <property type="match status" value="1"/>
</dbReference>
<feature type="transmembrane region" description="Helical" evidence="2">
    <location>
        <begin position="290"/>
        <end position="307"/>
    </location>
</feature>
<feature type="transmembrane region" description="Helical" evidence="2">
    <location>
        <begin position="337"/>
        <end position="356"/>
    </location>
</feature>
<feature type="transmembrane region" description="Helical" evidence="2">
    <location>
        <begin position="208"/>
        <end position="229"/>
    </location>
</feature>
<feature type="transmembrane region" description="Helical" evidence="2">
    <location>
        <begin position="607"/>
        <end position="626"/>
    </location>
</feature>
<feature type="transmembrane region" description="Helical" evidence="2">
    <location>
        <begin position="460"/>
        <end position="483"/>
    </location>
</feature>
<feature type="transmembrane region" description="Helical" evidence="2">
    <location>
        <begin position="513"/>
        <end position="530"/>
    </location>
</feature>
<comment type="caution">
    <text evidence="3">The sequence shown here is derived from an EMBL/GenBank/DDBJ whole genome shotgun (WGS) entry which is preliminary data.</text>
</comment>
<feature type="transmembrane region" description="Helical" evidence="2">
    <location>
        <begin position="407"/>
        <end position="428"/>
    </location>
</feature>
<dbReference type="InterPro" id="IPR014600">
    <property type="entry name" value="UCP035905_mem"/>
</dbReference>
<keyword evidence="2" id="KW-0812">Transmembrane</keyword>
<feature type="transmembrane region" description="Helical" evidence="2">
    <location>
        <begin position="723"/>
        <end position="740"/>
    </location>
</feature>
<dbReference type="PIRSF" id="PIRSF035905">
    <property type="entry name" value="UCP035905_mp"/>
    <property type="match status" value="1"/>
</dbReference>
<dbReference type="AlphaFoldDB" id="A0A7Y6TV60"/>
<keyword evidence="2" id="KW-1133">Transmembrane helix</keyword>
<name>A0A7Y6TV60_9BURK</name>
<feature type="transmembrane region" description="Helical" evidence="2">
    <location>
        <begin position="824"/>
        <end position="845"/>
    </location>
</feature>
<evidence type="ECO:0000256" key="1">
    <source>
        <dbReference type="SAM" id="MobiDB-lite"/>
    </source>
</evidence>
<feature type="transmembrane region" description="Helical" evidence="2">
    <location>
        <begin position="665"/>
        <end position="685"/>
    </location>
</feature>
<feature type="transmembrane region" description="Helical" evidence="2">
    <location>
        <begin position="761"/>
        <end position="781"/>
    </location>
</feature>
<feature type="transmembrane region" description="Helical" evidence="2">
    <location>
        <begin position="262"/>
        <end position="283"/>
    </location>
</feature>
<feature type="transmembrane region" description="Helical" evidence="2">
    <location>
        <begin position="923"/>
        <end position="942"/>
    </location>
</feature>
<dbReference type="PANTHER" id="PTHR38434">
    <property type="entry name" value="BLL2549 PROTEIN"/>
    <property type="match status" value="1"/>
</dbReference>